<dbReference type="EMBL" id="CNFT01001200">
    <property type="protein sequence ID" value="CKS99591.1"/>
    <property type="molecule type" value="Genomic_DNA"/>
</dbReference>
<dbReference type="Proteomes" id="UP000048948">
    <property type="component" value="Unassembled WGS sequence"/>
</dbReference>
<evidence type="ECO:0000313" key="5">
    <source>
        <dbReference type="EMBL" id="CKS99591.1"/>
    </source>
</evidence>
<dbReference type="AlphaFoldDB" id="A0A045GUE8"/>
<dbReference type="EMBL" id="JAGIZI010000033">
    <property type="protein sequence ID" value="MBP0684903.1"/>
    <property type="molecule type" value="Genomic_DNA"/>
</dbReference>
<evidence type="ECO:0000313" key="19">
    <source>
        <dbReference type="Proteomes" id="UP000189452"/>
    </source>
</evidence>
<evidence type="ECO:0000313" key="7">
    <source>
        <dbReference type="EMBL" id="COV33503.1"/>
    </source>
</evidence>
<dbReference type="Proteomes" id="UP000050139">
    <property type="component" value="Unassembled WGS sequence"/>
</dbReference>
<feature type="domain" description="SnoaL-like" evidence="1">
    <location>
        <begin position="12"/>
        <end position="126"/>
    </location>
</feature>
<dbReference type="Gene3D" id="3.10.450.50">
    <property type="match status" value="1"/>
</dbReference>
<dbReference type="Proteomes" id="UP000044938">
    <property type="component" value="Unassembled WGS sequence"/>
</dbReference>
<protein>
    <submittedName>
        <fullName evidence="9">Nuclear transport factor 2 family protein</fullName>
    </submittedName>
    <submittedName>
        <fullName evidence="10">SnoaL-like domain protein</fullName>
    </submittedName>
    <submittedName>
        <fullName evidence="8">SnoaL-like polyketide cyclase</fullName>
    </submittedName>
</protein>
<gene>
    <name evidence="10" type="ORF">A4S10_03637</name>
    <name evidence="11" type="ORF">DKC2_3700</name>
    <name evidence="7" type="ORF">ERS007679_01626</name>
    <name evidence="2" type="ORF">ERS007681_01576</name>
    <name evidence="3" type="ORF">ERS007688_00922</name>
    <name evidence="8" type="ORF">ERS007720_01652</name>
    <name evidence="4" type="ORF">ERS027646_00771</name>
    <name evidence="5" type="ORF">ERS027659_03830</name>
    <name evidence="6" type="ORF">ERS094118_03470</name>
    <name evidence="9" type="ORF">J8J21_17640</name>
</gene>
<evidence type="ECO:0000313" key="14">
    <source>
        <dbReference type="Proteomes" id="UP000046947"/>
    </source>
</evidence>
<evidence type="ECO:0000259" key="1">
    <source>
        <dbReference type="Pfam" id="PF13577"/>
    </source>
</evidence>
<dbReference type="EMBL" id="CSAJ01000174">
    <property type="protein sequence ID" value="COW09017.1"/>
    <property type="molecule type" value="Genomic_DNA"/>
</dbReference>
<dbReference type="EMBL" id="CFOE01000164">
    <property type="protein sequence ID" value="CFE39202.1"/>
    <property type="molecule type" value="Genomic_DNA"/>
</dbReference>
<dbReference type="Proteomes" id="UP000671119">
    <property type="component" value="Unassembled WGS sequence"/>
</dbReference>
<proteinExistence type="predicted"/>
<evidence type="ECO:0000313" key="13">
    <source>
        <dbReference type="Proteomes" id="UP000045842"/>
    </source>
</evidence>
<evidence type="ECO:0000313" key="4">
    <source>
        <dbReference type="EMBL" id="CKR83456.1"/>
    </source>
</evidence>
<evidence type="ECO:0000313" key="18">
    <source>
        <dbReference type="Proteomes" id="UP000050164"/>
    </source>
</evidence>
<evidence type="ECO:0000313" key="16">
    <source>
        <dbReference type="Proteomes" id="UP000048948"/>
    </source>
</evidence>
<dbReference type="EMBL" id="LWDQ01000001">
    <property type="protein sequence ID" value="OMH61446.1"/>
    <property type="molecule type" value="Genomic_DNA"/>
</dbReference>
<dbReference type="EMBL" id="LR027516">
    <property type="protein sequence ID" value="VCU51790.1"/>
    <property type="molecule type" value="Genomic_DNA"/>
</dbReference>
<evidence type="ECO:0000313" key="11">
    <source>
        <dbReference type="EMBL" id="VCU51790.1"/>
    </source>
</evidence>
<evidence type="ECO:0000313" key="8">
    <source>
        <dbReference type="EMBL" id="COW09017.1"/>
    </source>
</evidence>
<evidence type="ECO:0000313" key="12">
    <source>
        <dbReference type="Proteomes" id="UP000044938"/>
    </source>
</evidence>
<evidence type="ECO:0000313" key="6">
    <source>
        <dbReference type="EMBL" id="CLW85794.1"/>
    </source>
</evidence>
<dbReference type="CDD" id="cd00531">
    <property type="entry name" value="NTF2_like"/>
    <property type="match status" value="1"/>
</dbReference>
<dbReference type="EMBL" id="CSAD01000182">
    <property type="protein sequence ID" value="COV33503.1"/>
    <property type="molecule type" value="Genomic_DNA"/>
</dbReference>
<dbReference type="EMBL" id="COPH01000032">
    <property type="protein sequence ID" value="CLW85794.1"/>
    <property type="molecule type" value="Genomic_DNA"/>
</dbReference>
<name>A0A045GUE8_MYCTX</name>
<dbReference type="InterPro" id="IPR037401">
    <property type="entry name" value="SnoaL-like"/>
</dbReference>
<dbReference type="InterPro" id="IPR032710">
    <property type="entry name" value="NTF2-like_dom_sf"/>
</dbReference>
<evidence type="ECO:0000313" key="20">
    <source>
        <dbReference type="Proteomes" id="UP000300237"/>
    </source>
</evidence>
<reference evidence="9 21" key="6">
    <citation type="submission" date="2021-03" db="EMBL/GenBank/DDBJ databases">
        <title>Whole Genome Sequencing of Mycobacterium tuberculosis clinical isolates from Arunachal Pradesh, India.</title>
        <authorList>
            <person name="Singh S."/>
            <person name="Mudliar S.R."/>
            <person name="Kulsum U."/>
            <person name="Rufai S.B."/>
            <person name="Singh P.K."/>
            <person name="Umpo M."/>
            <person name="Nyori M."/>
        </authorList>
    </citation>
    <scope>NUCLEOTIDE SEQUENCE [LARGE SCALE GENOMIC DNA]</scope>
    <source>
        <strain evidence="9 21">OMICS/BPL/0142/20/SP</strain>
    </source>
</reference>
<evidence type="ECO:0000313" key="9">
    <source>
        <dbReference type="EMBL" id="MBP0684903.1"/>
    </source>
</evidence>
<evidence type="ECO:0000313" key="17">
    <source>
        <dbReference type="Proteomes" id="UP000050139"/>
    </source>
</evidence>
<reference evidence="10 19" key="3">
    <citation type="submission" date="2016-04" db="EMBL/GenBank/DDBJ databases">
        <authorList>
            <person name="Bigi M."/>
            <person name="Bigi F."/>
            <person name="Soria M.A."/>
        </authorList>
    </citation>
    <scope>NUCLEOTIDE SEQUENCE [LARGE SCALE GENOMIC DNA]</scope>
    <source>
        <strain evidence="10 19">6548</strain>
    </source>
</reference>
<reference evidence="12 13" key="1">
    <citation type="submission" date="2015-03" db="EMBL/GenBank/DDBJ databases">
        <authorList>
            <consortium name="Pathogen Informatics"/>
        </authorList>
    </citation>
    <scope>NUCLEOTIDE SEQUENCE [LARGE SCALE GENOMIC DNA]</scope>
    <source>
        <strain evidence="4 16">Bir 172</strain>
        <strain evidence="5 18">Bir 185</strain>
        <strain evidence="7 13">G09801536</strain>
        <strain evidence="2 15">G09901357</strain>
        <strain evidence="3 14">H09601792</strain>
        <strain evidence="8 12">M09401471</strain>
    </source>
</reference>
<dbReference type="Proteomes" id="UP000046947">
    <property type="component" value="Unassembled WGS sequence"/>
</dbReference>
<dbReference type="Proteomes" id="UP000300237">
    <property type="component" value="Chromosome"/>
</dbReference>
<organism evidence="8 12">
    <name type="scientific">Mycobacterium tuberculosis</name>
    <dbReference type="NCBI Taxonomy" id="1773"/>
    <lineage>
        <taxon>Bacteria</taxon>
        <taxon>Bacillati</taxon>
        <taxon>Actinomycetota</taxon>
        <taxon>Actinomycetes</taxon>
        <taxon>Mycobacteriales</taxon>
        <taxon>Mycobacteriaceae</taxon>
        <taxon>Mycobacterium</taxon>
        <taxon>Mycobacterium tuberculosis complex</taxon>
    </lineage>
</organism>
<reference evidence="10 19" key="4">
    <citation type="submission" date="2017-02" db="EMBL/GenBank/DDBJ databases">
        <title>Protein polymorphisms may explain contrasting epidemiological fitness of two variants of a multidrug-resistant Mycobacterium tuberculosis strain.</title>
        <authorList>
            <person name="Bigi M.M."/>
            <person name="Lopez B."/>
            <person name="Blanco F.C."/>
            <person name="Sasiain M.C."/>
            <person name="De La Barrera S."/>
            <person name="Ritacco V."/>
            <person name="Bigi F."/>
            <person name="Soria M.A."/>
        </authorList>
    </citation>
    <scope>NUCLEOTIDE SEQUENCE [LARGE SCALE GENOMIC DNA]</scope>
    <source>
        <strain evidence="10 19">6548</strain>
    </source>
</reference>
<dbReference type="SMR" id="A0A045GUE8"/>
<evidence type="ECO:0000313" key="21">
    <source>
        <dbReference type="Proteomes" id="UP000671119"/>
    </source>
</evidence>
<dbReference type="Proteomes" id="UP000050164">
    <property type="component" value="Unassembled WGS sequence"/>
</dbReference>
<dbReference type="SUPFAM" id="SSF54427">
    <property type="entry name" value="NTF2-like"/>
    <property type="match status" value="1"/>
</dbReference>
<evidence type="ECO:0000313" key="2">
    <source>
        <dbReference type="EMBL" id="CFE39202.1"/>
    </source>
</evidence>
<dbReference type="Proteomes" id="UP000045842">
    <property type="component" value="Unassembled WGS sequence"/>
</dbReference>
<dbReference type="Proteomes" id="UP000048289">
    <property type="component" value="Unassembled WGS sequence"/>
</dbReference>
<evidence type="ECO:0000313" key="3">
    <source>
        <dbReference type="EMBL" id="CFE47949.1"/>
    </source>
</evidence>
<dbReference type="Proteomes" id="UP000189452">
    <property type="component" value="Chromosome"/>
</dbReference>
<evidence type="ECO:0000313" key="10">
    <source>
        <dbReference type="EMBL" id="OMH61446.1"/>
    </source>
</evidence>
<evidence type="ECO:0000313" key="15">
    <source>
        <dbReference type="Proteomes" id="UP000048289"/>
    </source>
</evidence>
<reference evidence="11 20" key="5">
    <citation type="submission" date="2018-08" db="EMBL/GenBank/DDBJ databases">
        <authorList>
            <person name="Fokvardsen B D."/>
            <person name="Norman A."/>
        </authorList>
    </citation>
    <scope>NUCLEOTIDE SEQUENCE [LARGE SCALE GENOMIC DNA]</scope>
    <source>
        <strain evidence="11 20">DKC2</strain>
    </source>
</reference>
<reference evidence="6 17" key="2">
    <citation type="submission" date="2015-03" db="EMBL/GenBank/DDBJ databases">
        <authorList>
            <consortium name="Pathogen Informatics"/>
            <person name="Murphy D."/>
        </authorList>
    </citation>
    <scope>NUCLEOTIDE SEQUENCE [LARGE SCALE GENOMIC DNA]</scope>
    <source>
        <strain evidence="6 17">0268S</strain>
    </source>
</reference>
<dbReference type="OMA" id="TFIRHHI"/>
<accession>A0A045GUE8</accession>
<dbReference type="Pfam" id="PF13577">
    <property type="entry name" value="SnoaL_4"/>
    <property type="match status" value="1"/>
</dbReference>
<dbReference type="EMBL" id="CNGE01000089">
    <property type="protein sequence ID" value="CKR83456.1"/>
    <property type="molecule type" value="Genomic_DNA"/>
</dbReference>
<sequence>MRPVDEQWIEILRIQALCARYCLTIDTQDGEGWAGCFTEDGAFEFDGWVIRGRPALREYADAHARVVRGRHLTTDLLYEVDGDVATGRSASVVTLATAAGYKILGSGEYQDRLIKQDGQWRIAYRRLRNDRLVSDPSVAVNVADADVAAVVGHLLAAARRLGTQMSDT</sequence>
<dbReference type="EMBL" id="CFOH01000101">
    <property type="protein sequence ID" value="CFE47949.1"/>
    <property type="molecule type" value="Genomic_DNA"/>
</dbReference>
<dbReference type="RefSeq" id="WP_003418774.1">
    <property type="nucleotide sequence ID" value="NZ_AP017901.1"/>
</dbReference>